<comment type="caution">
    <text evidence="1">The sequence shown here is derived from an EMBL/GenBank/DDBJ whole genome shotgun (WGS) entry which is preliminary data.</text>
</comment>
<dbReference type="RefSeq" id="WP_212231430.1">
    <property type="nucleotide sequence ID" value="NZ_JAGUCN010000034.1"/>
</dbReference>
<dbReference type="EMBL" id="JAGUCN010000034">
    <property type="protein sequence ID" value="MBS2213782.1"/>
    <property type="molecule type" value="Genomic_DNA"/>
</dbReference>
<name>A0ABS5KG53_9BACT</name>
<keyword evidence="2" id="KW-1185">Reference proteome</keyword>
<dbReference type="InterPro" id="IPR023162">
    <property type="entry name" value="Apc36109-like_dom_sf"/>
</dbReference>
<dbReference type="Proteomes" id="UP000721861">
    <property type="component" value="Unassembled WGS sequence"/>
</dbReference>
<reference evidence="1 2" key="1">
    <citation type="journal article" date="2014" name="Int. J. Syst. Evol. Microbiol.">
        <title>Carboxylicivirga gen. nov. in the family Marinilabiliaceae with two novel species, Carboxylicivirga mesophila sp. nov. and Carboxylicivirga taeanensis sp. nov., and reclassification of Cytophaga fermentans as Saccharicrinis fermentans gen. nov., comb. nov.</title>
        <authorList>
            <person name="Yang S.H."/>
            <person name="Seo H.S."/>
            <person name="Woo J.H."/>
            <person name="Oh H.M."/>
            <person name="Jang H."/>
            <person name="Lee J.H."/>
            <person name="Kim S.J."/>
            <person name="Kwon K.K."/>
        </authorList>
    </citation>
    <scope>NUCLEOTIDE SEQUENCE [LARGE SCALE GENOMIC DNA]</scope>
    <source>
        <strain evidence="1 2">JCM 18290</strain>
    </source>
</reference>
<evidence type="ECO:0000313" key="2">
    <source>
        <dbReference type="Proteomes" id="UP000721861"/>
    </source>
</evidence>
<proteinExistence type="predicted"/>
<evidence type="ECO:0000313" key="1">
    <source>
        <dbReference type="EMBL" id="MBS2213782.1"/>
    </source>
</evidence>
<gene>
    <name evidence="1" type="ORF">KEM09_20405</name>
</gene>
<accession>A0ABS5KG53</accession>
<dbReference type="SUPFAM" id="SSF116922">
    <property type="entry name" value="YugE-like"/>
    <property type="match status" value="1"/>
</dbReference>
<organism evidence="1 2">
    <name type="scientific">Carboxylicivirga mesophila</name>
    <dbReference type="NCBI Taxonomy" id="1166478"/>
    <lineage>
        <taxon>Bacteria</taxon>
        <taxon>Pseudomonadati</taxon>
        <taxon>Bacteroidota</taxon>
        <taxon>Bacteroidia</taxon>
        <taxon>Marinilabiliales</taxon>
        <taxon>Marinilabiliaceae</taxon>
        <taxon>Carboxylicivirga</taxon>
    </lineage>
</organism>
<protein>
    <recommendedName>
        <fullName evidence="3">DUF1871 domain-containing protein</fullName>
    </recommendedName>
</protein>
<dbReference type="Gene3D" id="1.10.340.20">
    <property type="entry name" value="Apc36109-like domain"/>
    <property type="match status" value="1"/>
</dbReference>
<evidence type="ECO:0008006" key="3">
    <source>
        <dbReference type="Google" id="ProtNLM"/>
    </source>
</evidence>
<sequence length="90" mass="10558">MDNEAIDKMQIKAIQKVLTDWNPLGEYAKRFKDLDNYYAESIDLLFYIDKKSSPARINKLMIEIIEEAFNVNVDPKGSMEYALKIRQIIK</sequence>